<reference evidence="1" key="1">
    <citation type="submission" date="2020-04" db="EMBL/GenBank/DDBJ databases">
        <title>A chromosome-scale assembly and high-density genetic map of the yellow drum (Nibea albiflora) genome.</title>
        <authorList>
            <person name="Xu D."/>
            <person name="Zhang W."/>
            <person name="Chen R."/>
            <person name="Tan P."/>
            <person name="Wang L."/>
            <person name="Song H."/>
            <person name="Tian L."/>
            <person name="Zhu Q."/>
            <person name="Wang B."/>
        </authorList>
    </citation>
    <scope>NUCLEOTIDE SEQUENCE</scope>
    <source>
        <strain evidence="1">ZJHYS-2018</strain>
    </source>
</reference>
<dbReference type="Proteomes" id="UP000805704">
    <property type="component" value="Chromosome 11"/>
</dbReference>
<feature type="non-terminal residue" evidence="1">
    <location>
        <position position="389"/>
    </location>
</feature>
<organism evidence="1 2">
    <name type="scientific">Nibea albiflora</name>
    <name type="common">Yellow drum</name>
    <name type="synonym">Corvina albiflora</name>
    <dbReference type="NCBI Taxonomy" id="240163"/>
    <lineage>
        <taxon>Eukaryota</taxon>
        <taxon>Metazoa</taxon>
        <taxon>Chordata</taxon>
        <taxon>Craniata</taxon>
        <taxon>Vertebrata</taxon>
        <taxon>Euteleostomi</taxon>
        <taxon>Actinopterygii</taxon>
        <taxon>Neopterygii</taxon>
        <taxon>Teleostei</taxon>
        <taxon>Neoteleostei</taxon>
        <taxon>Acanthomorphata</taxon>
        <taxon>Eupercaria</taxon>
        <taxon>Sciaenidae</taxon>
        <taxon>Nibea</taxon>
    </lineage>
</organism>
<evidence type="ECO:0000313" key="2">
    <source>
        <dbReference type="Proteomes" id="UP000805704"/>
    </source>
</evidence>
<gene>
    <name evidence="1" type="ORF">GBF38_022153</name>
</gene>
<sequence>MKRRQGDISNFFCKKTIRESAGDQSQAECSSQSEQAENFQGQTSIHGPPDAQRERTEPDDAAESDDSYSSSSSHSSSTSNKNLPVTTFATPKGPQATQNIAQRGHRESEDSGNKGNFLAILELIAKHDPLIKQKMEHSNAKYTSNHIQNEILEVLADMRLYVFLSGSYVHQKWQDIQRSMYPKDQPRELPRLSDIRWACRYYACRNLMDRLPAVLQVLHDIDEENNGDRSVEARGLRGQINLDFICLLATFKRVLGDTKFLSDMLQSSSLDLARAIDLIEALQDLMLKCRDESSFDQLWTEVLSMAQQCNISTERMSKRQLKTSSALNDTVVMSTVGQRYSDIDKDYLCKTVYYPILDRVNAELERRFSKTNCDIMRGIQALNPKSNSF</sequence>
<comment type="caution">
    <text evidence="1">The sequence shown here is derived from an EMBL/GenBank/DDBJ whole genome shotgun (WGS) entry which is preliminary data.</text>
</comment>
<name>A0ACB7FGW2_NIBAL</name>
<protein>
    <submittedName>
        <fullName evidence="1">Uncharacterized protein</fullName>
    </submittedName>
</protein>
<evidence type="ECO:0000313" key="1">
    <source>
        <dbReference type="EMBL" id="KAG8013673.1"/>
    </source>
</evidence>
<accession>A0ACB7FGW2</accession>
<proteinExistence type="predicted"/>
<dbReference type="EMBL" id="CM024799">
    <property type="protein sequence ID" value="KAG8013673.1"/>
    <property type="molecule type" value="Genomic_DNA"/>
</dbReference>
<keyword evidence="2" id="KW-1185">Reference proteome</keyword>